<dbReference type="SUPFAM" id="SSF46785">
    <property type="entry name" value="Winged helix' DNA-binding domain"/>
    <property type="match status" value="1"/>
</dbReference>
<dbReference type="EMBL" id="BMVC01000002">
    <property type="protein sequence ID" value="GHC82291.1"/>
    <property type="molecule type" value="Genomic_DNA"/>
</dbReference>
<keyword evidence="3" id="KW-0238">DNA-binding</keyword>
<dbReference type="Gene3D" id="3.40.190.290">
    <property type="match status" value="1"/>
</dbReference>
<dbReference type="Gene3D" id="1.10.10.10">
    <property type="entry name" value="Winged helix-like DNA-binding domain superfamily/Winged helix DNA-binding domain"/>
    <property type="match status" value="1"/>
</dbReference>
<dbReference type="GO" id="GO:0003700">
    <property type="term" value="F:DNA-binding transcription factor activity"/>
    <property type="evidence" value="ECO:0007669"/>
    <property type="project" value="InterPro"/>
</dbReference>
<dbReference type="Pfam" id="PF00126">
    <property type="entry name" value="HTH_1"/>
    <property type="match status" value="1"/>
</dbReference>
<dbReference type="PROSITE" id="PS50931">
    <property type="entry name" value="HTH_LYSR"/>
    <property type="match status" value="1"/>
</dbReference>
<dbReference type="Pfam" id="PF03466">
    <property type="entry name" value="LysR_substrate"/>
    <property type="match status" value="1"/>
</dbReference>
<dbReference type="InterPro" id="IPR000847">
    <property type="entry name" value="LysR_HTH_N"/>
</dbReference>
<evidence type="ECO:0000256" key="1">
    <source>
        <dbReference type="ARBA" id="ARBA00009437"/>
    </source>
</evidence>
<reference evidence="6" key="2">
    <citation type="submission" date="2020-09" db="EMBL/GenBank/DDBJ databases">
        <authorList>
            <person name="Sun Q."/>
            <person name="Ohkuma M."/>
        </authorList>
    </citation>
    <scope>NUCLEOTIDE SEQUENCE</scope>
    <source>
        <strain evidence="6">JCM 4637</strain>
    </source>
</reference>
<sequence>MELRHLRHFVALAEERSFTRAAARELIVQSGLSSSVRALEKEVGALLFVRGTRPVRLTTEGEALLPAARRTLDAADGALQAVRDVHGGLTGRLRIGAYQASRHLVPLASWLSGFVRSHPGLDIEVRQHPAVEMIRMVADGELDCALAAAPDPARTAERLDLLPVASEPYVLACALDHPLAARDDVPLPLLDGERFVETHSLWTGRMLSDALFAEAGMVRRIVCEVSEWAMVSDLVAAGLGVAFVPESLARDLLPLPDLPLRLLPITGNTTSVRLERRVDLLLPKGQGLNTATRRFAEHVQAEVRAARP</sequence>
<evidence type="ECO:0000313" key="6">
    <source>
        <dbReference type="EMBL" id="GHC82291.1"/>
    </source>
</evidence>
<feature type="domain" description="HTH lysR-type" evidence="5">
    <location>
        <begin position="1"/>
        <end position="58"/>
    </location>
</feature>
<dbReference type="RefSeq" id="WP_189822257.1">
    <property type="nucleotide sequence ID" value="NZ_BMVC01000002.1"/>
</dbReference>
<evidence type="ECO:0000256" key="2">
    <source>
        <dbReference type="ARBA" id="ARBA00023015"/>
    </source>
</evidence>
<protein>
    <submittedName>
        <fullName evidence="6">Transcriptional regulator</fullName>
    </submittedName>
</protein>
<dbReference type="GO" id="GO:0032993">
    <property type="term" value="C:protein-DNA complex"/>
    <property type="evidence" value="ECO:0007669"/>
    <property type="project" value="TreeGrafter"/>
</dbReference>
<dbReference type="CDD" id="cd05466">
    <property type="entry name" value="PBP2_LTTR_substrate"/>
    <property type="match status" value="1"/>
</dbReference>
<dbReference type="AlphaFoldDB" id="A0A919C8F8"/>
<dbReference type="PANTHER" id="PTHR30346">
    <property type="entry name" value="TRANSCRIPTIONAL DUAL REGULATOR HCAR-RELATED"/>
    <property type="match status" value="1"/>
</dbReference>
<comment type="similarity">
    <text evidence="1">Belongs to the LysR transcriptional regulatory family.</text>
</comment>
<dbReference type="InterPro" id="IPR036388">
    <property type="entry name" value="WH-like_DNA-bd_sf"/>
</dbReference>
<organism evidence="6 7">
    <name type="scientific">Streptomyces finlayi</name>
    <dbReference type="NCBI Taxonomy" id="67296"/>
    <lineage>
        <taxon>Bacteria</taxon>
        <taxon>Bacillati</taxon>
        <taxon>Actinomycetota</taxon>
        <taxon>Actinomycetes</taxon>
        <taxon>Kitasatosporales</taxon>
        <taxon>Streptomycetaceae</taxon>
        <taxon>Streptomyces</taxon>
    </lineage>
</organism>
<keyword evidence="4" id="KW-0804">Transcription</keyword>
<evidence type="ECO:0000313" key="7">
    <source>
        <dbReference type="Proteomes" id="UP000638353"/>
    </source>
</evidence>
<dbReference type="GO" id="GO:0003677">
    <property type="term" value="F:DNA binding"/>
    <property type="evidence" value="ECO:0007669"/>
    <property type="project" value="UniProtKB-KW"/>
</dbReference>
<evidence type="ECO:0000256" key="3">
    <source>
        <dbReference type="ARBA" id="ARBA00023125"/>
    </source>
</evidence>
<gene>
    <name evidence="6" type="ORF">GCM10010334_10400</name>
</gene>
<dbReference type="PANTHER" id="PTHR30346:SF30">
    <property type="entry name" value="SMALL NEUTRAL PROTEASE REGULATORY PROTEIN"/>
    <property type="match status" value="1"/>
</dbReference>
<evidence type="ECO:0000259" key="5">
    <source>
        <dbReference type="PROSITE" id="PS50931"/>
    </source>
</evidence>
<reference evidence="6" key="1">
    <citation type="journal article" date="2014" name="Int. J. Syst. Evol. Microbiol.">
        <title>Complete genome sequence of Corynebacterium casei LMG S-19264T (=DSM 44701T), isolated from a smear-ripened cheese.</title>
        <authorList>
            <consortium name="US DOE Joint Genome Institute (JGI-PGF)"/>
            <person name="Walter F."/>
            <person name="Albersmeier A."/>
            <person name="Kalinowski J."/>
            <person name="Ruckert C."/>
        </authorList>
    </citation>
    <scope>NUCLEOTIDE SEQUENCE</scope>
    <source>
        <strain evidence="6">JCM 4637</strain>
    </source>
</reference>
<keyword evidence="2" id="KW-0805">Transcription regulation</keyword>
<accession>A0A919C8F8</accession>
<dbReference type="FunFam" id="1.10.10.10:FF:000001">
    <property type="entry name" value="LysR family transcriptional regulator"/>
    <property type="match status" value="1"/>
</dbReference>
<dbReference type="InterPro" id="IPR036390">
    <property type="entry name" value="WH_DNA-bd_sf"/>
</dbReference>
<dbReference type="SUPFAM" id="SSF53850">
    <property type="entry name" value="Periplasmic binding protein-like II"/>
    <property type="match status" value="1"/>
</dbReference>
<evidence type="ECO:0000256" key="4">
    <source>
        <dbReference type="ARBA" id="ARBA00023163"/>
    </source>
</evidence>
<proteinExistence type="inferred from homology"/>
<name>A0A919C8F8_9ACTN</name>
<dbReference type="Proteomes" id="UP000638353">
    <property type="component" value="Unassembled WGS sequence"/>
</dbReference>
<dbReference type="InterPro" id="IPR005119">
    <property type="entry name" value="LysR_subst-bd"/>
</dbReference>
<comment type="caution">
    <text evidence="6">The sequence shown here is derived from an EMBL/GenBank/DDBJ whole genome shotgun (WGS) entry which is preliminary data.</text>
</comment>